<organism evidence="1">
    <name type="scientific">Methanococcus maripaludis (strain C6 / ATCC BAA-1332)</name>
    <dbReference type="NCBI Taxonomy" id="444158"/>
    <lineage>
        <taxon>Archaea</taxon>
        <taxon>Methanobacteriati</taxon>
        <taxon>Methanobacteriota</taxon>
        <taxon>Methanomada group</taxon>
        <taxon>Methanococci</taxon>
        <taxon>Methanococcales</taxon>
        <taxon>Methanococcaceae</taxon>
        <taxon>Methanococcus</taxon>
    </lineage>
</organism>
<dbReference type="SUPFAM" id="SSF50494">
    <property type="entry name" value="Trypsin-like serine proteases"/>
    <property type="match status" value="1"/>
</dbReference>
<reference evidence="1" key="1">
    <citation type="submission" date="2007-10" db="EMBL/GenBank/DDBJ databases">
        <title>Complete sequence of Methanococcus maripaludis C6.</title>
        <authorList>
            <consortium name="US DOE Joint Genome Institute"/>
            <person name="Copeland A."/>
            <person name="Lucas S."/>
            <person name="Lapidus A."/>
            <person name="Barry K."/>
            <person name="Glavina del Rio T."/>
            <person name="Dalin E."/>
            <person name="Tice H."/>
            <person name="Pitluck S."/>
            <person name="Clum A."/>
            <person name="Schmutz J."/>
            <person name="Larimer F."/>
            <person name="Land M."/>
            <person name="Hauser L."/>
            <person name="Kyrpides N."/>
            <person name="Mikhailova N."/>
            <person name="Sieprawska-Lupa M."/>
            <person name="Whitman W.B."/>
            <person name="Richardson P."/>
        </authorList>
    </citation>
    <scope>NUCLEOTIDE SEQUENCE [LARGE SCALE GENOMIC DNA]</scope>
    <source>
        <strain evidence="1">C6</strain>
    </source>
</reference>
<dbReference type="GO" id="GO:0006508">
    <property type="term" value="P:proteolysis"/>
    <property type="evidence" value="ECO:0007669"/>
    <property type="project" value="UniProtKB-KW"/>
</dbReference>
<accession>A9A7L7</accession>
<dbReference type="OrthoDB" id="59939at2157"/>
<dbReference type="GO" id="GO:0008233">
    <property type="term" value="F:peptidase activity"/>
    <property type="evidence" value="ECO:0007669"/>
    <property type="project" value="UniProtKB-KW"/>
</dbReference>
<dbReference type="STRING" id="444158.MmarC6_0142"/>
<dbReference type="KEGG" id="mmx:MmarC6_0142"/>
<dbReference type="HOGENOM" id="CLU_1064011_0_0_2"/>
<evidence type="ECO:0000313" key="1">
    <source>
        <dbReference type="EMBL" id="ABX00965.1"/>
    </source>
</evidence>
<proteinExistence type="predicted"/>
<dbReference type="PhylomeDB" id="A9A7L7"/>
<dbReference type="eggNOG" id="arCOG06637">
    <property type="taxonomic scope" value="Archaea"/>
</dbReference>
<dbReference type="InterPro" id="IPR009003">
    <property type="entry name" value="Peptidase_S1_PA"/>
</dbReference>
<keyword evidence="1" id="KW-0378">Hydrolase</keyword>
<dbReference type="Pfam" id="PF13365">
    <property type="entry name" value="Trypsin_2"/>
    <property type="match status" value="1"/>
</dbReference>
<protein>
    <submittedName>
        <fullName evidence="1">Chymotrypsin serine protease, family S1</fullName>
    </submittedName>
</protein>
<dbReference type="EMBL" id="CP000867">
    <property type="protein sequence ID" value="ABX00965.1"/>
    <property type="molecule type" value="Genomic_DNA"/>
</dbReference>
<dbReference type="Gene3D" id="2.40.10.120">
    <property type="match status" value="1"/>
</dbReference>
<name>A9A7L7_METM6</name>
<gene>
    <name evidence="1" type="ordered locus">MmarC6_0142</name>
</gene>
<dbReference type="AlphaFoldDB" id="A9A7L7"/>
<sequence>MIKNTLSKVMAATFCIELPNEKAKGMPTPVGTGFFISPDGWFVTAAHVIMDKKGFPRKDLDKTFLIKEQNSDDPKKTCQYVSPGPIFPRSDIALLKVDFEKNSVKEWLDKKTEFPFIKVSTGRLEMGDEVYSFGYPLSSYGIIKSGQLGYTKLSPRVTSAIISSNFDTNIVKGAGSPKNYVLDKALNYGNSGGPIVSTETGHAHAICSRFQPLVVPQQHIKDNNGNPLPIMIPSLYGVVSSFDNKDIIGYLMSLDIPIEE</sequence>
<keyword evidence="1" id="KW-0645">Protease</keyword>